<reference evidence="3" key="1">
    <citation type="submission" date="2007-07" db="EMBL/GenBank/DDBJ databases">
        <title>PCAP assembly of the Caenorhabditis remanei genome.</title>
        <authorList>
            <consortium name="The Caenorhabditis remanei Sequencing Consortium"/>
            <person name="Wilson R.K."/>
        </authorList>
    </citation>
    <scope>NUCLEOTIDE SEQUENCE [LARGE SCALE GENOMIC DNA]</scope>
    <source>
        <strain evidence="3">PB4641</strain>
    </source>
</reference>
<proteinExistence type="predicted"/>
<dbReference type="InParanoid" id="E3LYA8"/>
<feature type="compositionally biased region" description="Basic and acidic residues" evidence="1">
    <location>
        <begin position="62"/>
        <end position="77"/>
    </location>
</feature>
<dbReference type="OrthoDB" id="6077919at2759"/>
<feature type="domain" description="C2H2-type" evidence="2">
    <location>
        <begin position="148"/>
        <end position="174"/>
    </location>
</feature>
<dbReference type="Proteomes" id="UP000008281">
    <property type="component" value="Unassembled WGS sequence"/>
</dbReference>
<protein>
    <recommendedName>
        <fullName evidence="2">C2H2-type domain-containing protein</fullName>
    </recommendedName>
</protein>
<dbReference type="FunCoup" id="E3LYA8">
    <property type="interactions" value="548"/>
</dbReference>
<sequence>MATYIVIEVSEIDNALEIMNILMTQTTARFTITRNICEYAEERGKLERATTEKAENQKITEIEEPPLKKTKNTEEAKPITPPPPKELVFPKIEEPDVFDFQNNLIDSWNSLQPPALQSTISELIKSSQSNGEMNQSLKTSNKRQNSTFQCQMCGAFIKAYHFDYYKRSNHAIIHTNLQRYVCPVSGCGSKTRHRSNMVVHAKAAHGLIGKVDVKNCLSPQEDEELKQMIVTCFPEMEGTIQKMLKKEKNKNGEALEEDGAVGSDDDFVEEIVYER</sequence>
<evidence type="ECO:0000313" key="4">
    <source>
        <dbReference type="Proteomes" id="UP000008281"/>
    </source>
</evidence>
<feature type="region of interest" description="Disordered" evidence="1">
    <location>
        <begin position="62"/>
        <end position="88"/>
    </location>
</feature>
<dbReference type="AlphaFoldDB" id="E3LYA8"/>
<dbReference type="RefSeq" id="XP_003111316.2">
    <property type="nucleotide sequence ID" value="XM_003111268.2"/>
</dbReference>
<dbReference type="EMBL" id="DS268418">
    <property type="protein sequence ID" value="EFO84816.1"/>
    <property type="molecule type" value="Genomic_DNA"/>
</dbReference>
<gene>
    <name evidence="3" type="ORF">CRE_03790</name>
</gene>
<evidence type="ECO:0000313" key="3">
    <source>
        <dbReference type="EMBL" id="EFO84816.1"/>
    </source>
</evidence>
<dbReference type="OMA" id="MATYIVI"/>
<dbReference type="HOGENOM" id="CLU_957219_0_0_1"/>
<evidence type="ECO:0000259" key="2">
    <source>
        <dbReference type="SMART" id="SM00355"/>
    </source>
</evidence>
<dbReference type="InterPro" id="IPR013087">
    <property type="entry name" value="Znf_C2H2_type"/>
</dbReference>
<accession>E3LYA8</accession>
<dbReference type="eggNOG" id="ENOG502THGJ">
    <property type="taxonomic scope" value="Eukaryota"/>
</dbReference>
<evidence type="ECO:0000256" key="1">
    <source>
        <dbReference type="SAM" id="MobiDB-lite"/>
    </source>
</evidence>
<name>E3LYA8_CAERE</name>
<dbReference type="CTD" id="9801729"/>
<dbReference type="SMART" id="SM00355">
    <property type="entry name" value="ZnF_C2H2"/>
    <property type="match status" value="2"/>
</dbReference>
<keyword evidence="4" id="KW-1185">Reference proteome</keyword>
<dbReference type="KEGG" id="crq:GCK72_000988"/>
<dbReference type="GeneID" id="9801729"/>
<dbReference type="Gene3D" id="3.30.160.60">
    <property type="entry name" value="Classic Zinc Finger"/>
    <property type="match status" value="1"/>
</dbReference>
<feature type="domain" description="C2H2-type" evidence="2">
    <location>
        <begin position="180"/>
        <end position="205"/>
    </location>
</feature>
<organism evidence="4">
    <name type="scientific">Caenorhabditis remanei</name>
    <name type="common">Caenorhabditis vulgaris</name>
    <dbReference type="NCBI Taxonomy" id="31234"/>
    <lineage>
        <taxon>Eukaryota</taxon>
        <taxon>Metazoa</taxon>
        <taxon>Ecdysozoa</taxon>
        <taxon>Nematoda</taxon>
        <taxon>Chromadorea</taxon>
        <taxon>Rhabditida</taxon>
        <taxon>Rhabditina</taxon>
        <taxon>Rhabditomorpha</taxon>
        <taxon>Rhabditoidea</taxon>
        <taxon>Rhabditidae</taxon>
        <taxon>Peloderinae</taxon>
        <taxon>Caenorhabditis</taxon>
    </lineage>
</organism>